<dbReference type="InterPro" id="IPR039272">
    <property type="entry name" value="CLEC16A/TT9"/>
</dbReference>
<dbReference type="InterPro" id="IPR045820">
    <property type="entry name" value="CLEC16A/TT9_C"/>
</dbReference>
<evidence type="ECO:0000259" key="4">
    <source>
        <dbReference type="Pfam" id="PF09758"/>
    </source>
</evidence>
<dbReference type="AlphaFoldDB" id="A0A7S3YCU8"/>
<dbReference type="PANTHER" id="PTHR21481:SF0">
    <property type="entry name" value="PROTEIN CLEC16A"/>
    <property type="match status" value="1"/>
</dbReference>
<reference evidence="6" key="1">
    <citation type="submission" date="2021-01" db="EMBL/GenBank/DDBJ databases">
        <authorList>
            <person name="Corre E."/>
            <person name="Pelletier E."/>
            <person name="Niang G."/>
            <person name="Scheremetjew M."/>
            <person name="Finn R."/>
            <person name="Kale V."/>
            <person name="Holt S."/>
            <person name="Cochrane G."/>
            <person name="Meng A."/>
            <person name="Brown T."/>
            <person name="Cohen L."/>
        </authorList>
    </citation>
    <scope>NUCLEOTIDE SEQUENCE</scope>
    <source>
        <strain evidence="6">CCCM811</strain>
    </source>
</reference>
<feature type="compositionally biased region" description="Basic and acidic residues" evidence="3">
    <location>
        <begin position="639"/>
        <end position="653"/>
    </location>
</feature>
<accession>A0A7S3YCU8</accession>
<dbReference type="SUPFAM" id="SSF48371">
    <property type="entry name" value="ARM repeat"/>
    <property type="match status" value="1"/>
</dbReference>
<proteinExistence type="inferred from homology"/>
<dbReference type="GO" id="GO:0005770">
    <property type="term" value="C:late endosome"/>
    <property type="evidence" value="ECO:0007669"/>
    <property type="project" value="TreeGrafter"/>
</dbReference>
<evidence type="ECO:0000313" key="6">
    <source>
        <dbReference type="EMBL" id="CAE0647942.1"/>
    </source>
</evidence>
<feature type="region of interest" description="Disordered" evidence="3">
    <location>
        <begin position="568"/>
        <end position="788"/>
    </location>
</feature>
<dbReference type="Pfam" id="PF09758">
    <property type="entry name" value="FPL"/>
    <property type="match status" value="1"/>
</dbReference>
<gene>
    <name evidence="6" type="ORF">LGLO00237_LOCUS2733</name>
</gene>
<dbReference type="PANTHER" id="PTHR21481">
    <property type="entry name" value="PROTEIN CLEC16A"/>
    <property type="match status" value="1"/>
</dbReference>
<evidence type="ECO:0000256" key="2">
    <source>
        <dbReference type="ARBA" id="ARBA00023006"/>
    </source>
</evidence>
<protein>
    <recommendedName>
        <fullName evidence="7">FPL domain-containing protein</fullName>
    </recommendedName>
</protein>
<feature type="compositionally biased region" description="Basic and acidic residues" evidence="3">
    <location>
        <begin position="727"/>
        <end position="763"/>
    </location>
</feature>
<feature type="domain" description="FPL" evidence="4">
    <location>
        <begin position="42"/>
        <end position="189"/>
    </location>
</feature>
<dbReference type="GO" id="GO:1901096">
    <property type="term" value="P:regulation of autophagosome maturation"/>
    <property type="evidence" value="ECO:0007669"/>
    <property type="project" value="TreeGrafter"/>
</dbReference>
<dbReference type="EMBL" id="HBIV01003927">
    <property type="protein sequence ID" value="CAE0647942.1"/>
    <property type="molecule type" value="Transcribed_RNA"/>
</dbReference>
<feature type="region of interest" description="Disordered" evidence="3">
    <location>
        <begin position="515"/>
        <end position="548"/>
    </location>
</feature>
<dbReference type="GO" id="GO:0016197">
    <property type="term" value="P:endosomal transport"/>
    <property type="evidence" value="ECO:0007669"/>
    <property type="project" value="TreeGrafter"/>
</dbReference>
<comment type="similarity">
    <text evidence="1">Belongs to the CLEC16A/gop-1 family.</text>
</comment>
<feature type="domain" description="CLEC16A/TT9 C-terminal" evidence="5">
    <location>
        <begin position="235"/>
        <end position="334"/>
    </location>
</feature>
<feature type="compositionally biased region" description="Basic and acidic residues" evidence="3">
    <location>
        <begin position="773"/>
        <end position="782"/>
    </location>
</feature>
<dbReference type="Pfam" id="PF19439">
    <property type="entry name" value="CLEC16A_C"/>
    <property type="match status" value="2"/>
</dbReference>
<dbReference type="InterPro" id="IPR019155">
    <property type="entry name" value="CLEC16A/TT9_N"/>
</dbReference>
<evidence type="ECO:0000256" key="1">
    <source>
        <dbReference type="ARBA" id="ARBA00006441"/>
    </source>
</evidence>
<dbReference type="GO" id="GO:0005794">
    <property type="term" value="C:Golgi apparatus"/>
    <property type="evidence" value="ECO:0007669"/>
    <property type="project" value="TreeGrafter"/>
</dbReference>
<keyword evidence="2" id="KW-0072">Autophagy</keyword>
<feature type="region of interest" description="Disordered" evidence="3">
    <location>
        <begin position="370"/>
        <end position="428"/>
    </location>
</feature>
<dbReference type="GO" id="GO:0007034">
    <property type="term" value="P:vacuolar transport"/>
    <property type="evidence" value="ECO:0007669"/>
    <property type="project" value="TreeGrafter"/>
</dbReference>
<evidence type="ECO:0000256" key="3">
    <source>
        <dbReference type="SAM" id="MobiDB-lite"/>
    </source>
</evidence>
<dbReference type="InterPro" id="IPR016024">
    <property type="entry name" value="ARM-type_fold"/>
</dbReference>
<feature type="domain" description="CLEC16A/TT9 C-terminal" evidence="5">
    <location>
        <begin position="814"/>
        <end position="1048"/>
    </location>
</feature>
<dbReference type="GO" id="GO:0006914">
    <property type="term" value="P:autophagy"/>
    <property type="evidence" value="ECO:0007669"/>
    <property type="project" value="UniProtKB-KW"/>
</dbReference>
<evidence type="ECO:0000259" key="5">
    <source>
        <dbReference type="Pfam" id="PF19439"/>
    </source>
</evidence>
<name>A0A7S3YCU8_9EUKA</name>
<feature type="compositionally biased region" description="Polar residues" evidence="3">
    <location>
        <begin position="602"/>
        <end position="614"/>
    </location>
</feature>
<evidence type="ECO:0008006" key="7">
    <source>
        <dbReference type="Google" id="ProtNLM"/>
    </source>
</evidence>
<sequence>MLNWIFKPRKKFSLENLKYLHQQLLKNLVVTKKNQNVIVEVLRQMAELMIWGDKHNPSFFDFFCEKNILKNCIEILGQKCEKSVKVQIIQSLSILLQNTHSETAVFYLLSNNYINDLIVHKFDFSDEGLLAYYISFLKTLSLKLNPQTIQFFFNEKAQDFPLYTEAIKFFNHNEQMVRIAVRTLTLNVYKVDYEPCQSFILNRSAVPYFSNLVHYIVDQAKHIQKLMETSTYLNSRKVNESVANQIDLYYYIQDIFDLGKDFKKDALGNTLMDQLLAHFVLPVLIGSLLPPEARQNNTRKMLLSPKLALFLLSQVFLVFRHEAFVNAIATCLVDKHPPLLSKWLMHAVPNHPIKSPVPLTDLLYNNPRSSKRESLEDTLGTADHDEKTQPSTTSDGLESPDRKGPDTEGIGEQKKRRRDLPRDMNLNARSFMPDVGPVVSPVKACPNYYEPLPSNDARTALMSLMRHKDESLLYGVVTVLVALLKNPAINKEVLVSGGICPQQYYHKRRLLQELISDEGPPGPRGLLSTPDGYEELGGSPDGEGVEKKPLGMEDFKVLNKDAINLLLQRRTVDTGSDPDTPRAPESAPPEPPPTLLLDEAGTGTQHSDNKQQPSDIKDLQTQDNEAAALAPPGHASSGHGKDGDAGDAGHGKDSVTTGSAGEPEAMALEEDEPSPNVNAEEGPEGAEPETSASRGDIDATPVRQESARNEELEEETREPAETLEAPGEPKDKEGDTKGDDKLHMGETHDGMHDVDGADSKHNVETAAPTSDVGPRKDLKEKQTATTVGGNDAKGVELEYCKDIVETLLGALATQPPYRLVTVQMVIDLLGEMVLDHTPNPCLNDKDIPKLERAYHLAARDVAKRFSKTEDHDAMLNNFQTCFKEMSKPIDIEELLTNAVTLLPQAKNAISGVPLEYRRPSGKMEAAKKSIQVYLLLRGLRFKLLKINDFDFPLSKAYADEMHIKKQQQIQISDQDAILCIIMIGKRREKHFLVVYQTLLLLVQHHPTRAGFAIVKVVVPLRVQEVKQNNSSATSPNLVVVIRQGAKPHPSARLQSLGVWALTLWFESADDCNNANQHLKISREKRRAKLIGELLVALSSDIEGDKDSDDEDLS</sequence>
<organism evidence="6">
    <name type="scientific">Lotharella globosa</name>
    <dbReference type="NCBI Taxonomy" id="91324"/>
    <lineage>
        <taxon>Eukaryota</taxon>
        <taxon>Sar</taxon>
        <taxon>Rhizaria</taxon>
        <taxon>Cercozoa</taxon>
        <taxon>Chlorarachniophyceae</taxon>
        <taxon>Lotharella</taxon>
    </lineage>
</organism>